<dbReference type="KEGG" id="hbv:ABIV_1412"/>
<reference evidence="2 4" key="1">
    <citation type="submission" date="2017-10" db="EMBL/GenBank/DDBJ databases">
        <title>Genomics of the genus Arcobacter.</title>
        <authorList>
            <person name="Perez-Cataluna A."/>
            <person name="Figueras M.J."/>
        </authorList>
    </citation>
    <scope>NUCLEOTIDE SEQUENCE [LARGE SCALE GENOMIC DNA]</scope>
    <source>
        <strain evidence="2 4">CECT 7835</strain>
    </source>
</reference>
<dbReference type="Proteomes" id="UP000253850">
    <property type="component" value="Chromosome"/>
</dbReference>
<accession>A0AAX2AB29</accession>
<protein>
    <submittedName>
        <fullName evidence="2">Malate dehydrogenase</fullName>
    </submittedName>
</protein>
<evidence type="ECO:0000313" key="1">
    <source>
        <dbReference type="EMBL" id="AXH12407.1"/>
    </source>
</evidence>
<dbReference type="Proteomes" id="UP000289193">
    <property type="component" value="Unassembled WGS sequence"/>
</dbReference>
<proteinExistence type="predicted"/>
<dbReference type="EMBL" id="PDKM01000002">
    <property type="protein sequence ID" value="RXK10666.1"/>
    <property type="molecule type" value="Genomic_DNA"/>
</dbReference>
<sequence>MAKKPLIDLNSMNIEYEQDNKTIKLKTFNKKSMTVDISIWENGQFIESTTIVFAHLPKSVKSKIKPL</sequence>
<organism evidence="2 4">
    <name type="scientific">Halarcobacter bivalviorum</name>
    <dbReference type="NCBI Taxonomy" id="663364"/>
    <lineage>
        <taxon>Bacteria</taxon>
        <taxon>Pseudomonadati</taxon>
        <taxon>Campylobacterota</taxon>
        <taxon>Epsilonproteobacteria</taxon>
        <taxon>Campylobacterales</taxon>
        <taxon>Arcobacteraceae</taxon>
        <taxon>Halarcobacter</taxon>
    </lineage>
</organism>
<reference evidence="1 3" key="2">
    <citation type="submission" date="2018-07" db="EMBL/GenBank/DDBJ databases">
        <title>Complete genome of the Arcobacter bivalviorum type strain LMG 26154.</title>
        <authorList>
            <person name="Miller W.G."/>
            <person name="Yee E."/>
            <person name="Bono J.L."/>
        </authorList>
    </citation>
    <scope>NUCLEOTIDE SEQUENCE [LARGE SCALE GENOMIC DNA]</scope>
    <source>
        <strain evidence="1 3">LMG 26154</strain>
    </source>
</reference>
<dbReference type="AlphaFoldDB" id="A0AAX2AB29"/>
<keyword evidence="4" id="KW-1185">Reference proteome</keyword>
<dbReference type="EMBL" id="CP031217">
    <property type="protein sequence ID" value="AXH12407.1"/>
    <property type="molecule type" value="Genomic_DNA"/>
</dbReference>
<dbReference type="RefSeq" id="WP_114839237.1">
    <property type="nucleotide sequence ID" value="NZ_CP031217.1"/>
</dbReference>
<evidence type="ECO:0000313" key="4">
    <source>
        <dbReference type="Proteomes" id="UP000289193"/>
    </source>
</evidence>
<evidence type="ECO:0000313" key="3">
    <source>
        <dbReference type="Proteomes" id="UP000253850"/>
    </source>
</evidence>
<gene>
    <name evidence="1" type="ORF">ABIV_1412</name>
    <name evidence="2" type="ORF">CRV05_05135</name>
</gene>
<name>A0AAX2AB29_9BACT</name>
<evidence type="ECO:0000313" key="2">
    <source>
        <dbReference type="EMBL" id="RXK10666.1"/>
    </source>
</evidence>